<protein>
    <submittedName>
        <fullName evidence="9">Zinc finger, C2H2 type</fullName>
    </submittedName>
</protein>
<evidence type="ECO:0000256" key="7">
    <source>
        <dbReference type="PROSITE-ProRule" id="PRU00042"/>
    </source>
</evidence>
<evidence type="ECO:0000313" key="10">
    <source>
        <dbReference type="Proteomes" id="UP000053660"/>
    </source>
</evidence>
<evidence type="ECO:0000256" key="1">
    <source>
        <dbReference type="ARBA" id="ARBA00004123"/>
    </source>
</evidence>
<proteinExistence type="predicted"/>
<organism evidence="9 10">
    <name type="scientific">Oesophagostomum dentatum</name>
    <name type="common">Nodular worm</name>
    <dbReference type="NCBI Taxonomy" id="61180"/>
    <lineage>
        <taxon>Eukaryota</taxon>
        <taxon>Metazoa</taxon>
        <taxon>Ecdysozoa</taxon>
        <taxon>Nematoda</taxon>
        <taxon>Chromadorea</taxon>
        <taxon>Rhabditida</taxon>
        <taxon>Rhabditina</taxon>
        <taxon>Rhabditomorpha</taxon>
        <taxon>Strongyloidea</taxon>
        <taxon>Strongylidae</taxon>
        <taxon>Oesophagostomum</taxon>
    </lineage>
</organism>
<dbReference type="SUPFAM" id="SSF57667">
    <property type="entry name" value="beta-beta-alpha zinc fingers"/>
    <property type="match status" value="2"/>
</dbReference>
<dbReference type="EMBL" id="KN599922">
    <property type="protein sequence ID" value="KHJ80722.1"/>
    <property type="molecule type" value="Genomic_DNA"/>
</dbReference>
<dbReference type="OrthoDB" id="10014897at2759"/>
<keyword evidence="3" id="KW-0677">Repeat</keyword>
<evidence type="ECO:0000256" key="3">
    <source>
        <dbReference type="ARBA" id="ARBA00022737"/>
    </source>
</evidence>
<keyword evidence="6" id="KW-0539">Nucleus</keyword>
<evidence type="ECO:0000256" key="5">
    <source>
        <dbReference type="ARBA" id="ARBA00022833"/>
    </source>
</evidence>
<feature type="non-terminal residue" evidence="9">
    <location>
        <position position="1"/>
    </location>
</feature>
<gene>
    <name evidence="9" type="ORF">OESDEN_19599</name>
</gene>
<evidence type="ECO:0000259" key="8">
    <source>
        <dbReference type="PROSITE" id="PS50157"/>
    </source>
</evidence>
<accession>A0A0B1SB14</accession>
<dbReference type="AlphaFoldDB" id="A0A0B1SB14"/>
<dbReference type="InterPro" id="IPR013087">
    <property type="entry name" value="Znf_C2H2_type"/>
</dbReference>
<reference evidence="9 10" key="1">
    <citation type="submission" date="2014-03" db="EMBL/GenBank/DDBJ databases">
        <title>Draft genome of the hookworm Oesophagostomum dentatum.</title>
        <authorList>
            <person name="Mitreva M."/>
        </authorList>
    </citation>
    <scope>NUCLEOTIDE SEQUENCE [LARGE SCALE GENOMIC DNA]</scope>
    <source>
        <strain evidence="9 10">OD-Hann</strain>
    </source>
</reference>
<dbReference type="Pfam" id="PF13912">
    <property type="entry name" value="zf-C2H2_6"/>
    <property type="match status" value="1"/>
</dbReference>
<dbReference type="Proteomes" id="UP000053660">
    <property type="component" value="Unassembled WGS sequence"/>
</dbReference>
<dbReference type="InterPro" id="IPR036236">
    <property type="entry name" value="Znf_C2H2_sf"/>
</dbReference>
<comment type="subcellular location">
    <subcellularLocation>
        <location evidence="1">Nucleus</location>
    </subcellularLocation>
</comment>
<sequence>PNSGTQSPNELFPCQQCSMIFSSASALLSHSKSHSDSQRRCPLCGLSFNTASRFENHVRKHASTTNCICQICGDGFASRDVLDLHMQVHKGNLELGAHNMLS</sequence>
<dbReference type="GO" id="GO:0000981">
    <property type="term" value="F:DNA-binding transcription factor activity, RNA polymerase II-specific"/>
    <property type="evidence" value="ECO:0007669"/>
    <property type="project" value="TreeGrafter"/>
</dbReference>
<dbReference type="PANTHER" id="PTHR24388">
    <property type="entry name" value="ZINC FINGER PROTEIN"/>
    <property type="match status" value="1"/>
</dbReference>
<evidence type="ECO:0000313" key="9">
    <source>
        <dbReference type="EMBL" id="KHJ80722.1"/>
    </source>
</evidence>
<evidence type="ECO:0000256" key="2">
    <source>
        <dbReference type="ARBA" id="ARBA00022723"/>
    </source>
</evidence>
<keyword evidence="4 7" id="KW-0863">Zinc-finger</keyword>
<dbReference type="PANTHER" id="PTHR24388:SF54">
    <property type="entry name" value="PROTEIN ESCARGOT"/>
    <property type="match status" value="1"/>
</dbReference>
<dbReference type="InterPro" id="IPR050527">
    <property type="entry name" value="Snail/Krueppel_Znf"/>
</dbReference>
<feature type="domain" description="C2H2-type" evidence="8">
    <location>
        <begin position="12"/>
        <end position="39"/>
    </location>
</feature>
<dbReference type="GO" id="GO:0005634">
    <property type="term" value="C:nucleus"/>
    <property type="evidence" value="ECO:0007669"/>
    <property type="project" value="UniProtKB-SubCell"/>
</dbReference>
<dbReference type="PROSITE" id="PS50157">
    <property type="entry name" value="ZINC_FINGER_C2H2_2"/>
    <property type="match status" value="3"/>
</dbReference>
<dbReference type="PROSITE" id="PS00028">
    <property type="entry name" value="ZINC_FINGER_C2H2_1"/>
    <property type="match status" value="3"/>
</dbReference>
<feature type="domain" description="C2H2-type" evidence="8">
    <location>
        <begin position="67"/>
        <end position="94"/>
    </location>
</feature>
<dbReference type="Pfam" id="PF13894">
    <property type="entry name" value="zf-C2H2_4"/>
    <property type="match status" value="1"/>
</dbReference>
<dbReference type="GO" id="GO:0008270">
    <property type="term" value="F:zinc ion binding"/>
    <property type="evidence" value="ECO:0007669"/>
    <property type="project" value="UniProtKB-KW"/>
</dbReference>
<evidence type="ECO:0000256" key="6">
    <source>
        <dbReference type="ARBA" id="ARBA00023242"/>
    </source>
</evidence>
<dbReference type="Gene3D" id="3.30.160.60">
    <property type="entry name" value="Classic Zinc Finger"/>
    <property type="match status" value="2"/>
</dbReference>
<feature type="domain" description="C2H2-type" evidence="8">
    <location>
        <begin position="39"/>
        <end position="66"/>
    </location>
</feature>
<keyword evidence="2" id="KW-0479">Metal-binding</keyword>
<keyword evidence="10" id="KW-1185">Reference proteome</keyword>
<keyword evidence="5" id="KW-0862">Zinc</keyword>
<name>A0A0B1SB14_OESDE</name>
<dbReference type="SMART" id="SM00355">
    <property type="entry name" value="ZnF_C2H2"/>
    <property type="match status" value="3"/>
</dbReference>
<dbReference type="GO" id="GO:0000978">
    <property type="term" value="F:RNA polymerase II cis-regulatory region sequence-specific DNA binding"/>
    <property type="evidence" value="ECO:0007669"/>
    <property type="project" value="TreeGrafter"/>
</dbReference>
<evidence type="ECO:0000256" key="4">
    <source>
        <dbReference type="ARBA" id="ARBA00022771"/>
    </source>
</evidence>